<accession>A0A7Y9FLS0</accession>
<dbReference type="EMBL" id="JACCBY010000001">
    <property type="protein sequence ID" value="NYD89212.1"/>
    <property type="molecule type" value="Genomic_DNA"/>
</dbReference>
<reference evidence="2 3" key="1">
    <citation type="submission" date="2020-07" db="EMBL/GenBank/DDBJ databases">
        <authorList>
            <person name="Partida-Martinez L."/>
            <person name="Huntemann M."/>
            <person name="Clum A."/>
            <person name="Wang J."/>
            <person name="Palaniappan K."/>
            <person name="Ritter S."/>
            <person name="Chen I.-M."/>
            <person name="Stamatis D."/>
            <person name="Reddy T."/>
            <person name="O'Malley R."/>
            <person name="Daum C."/>
            <person name="Shapiro N."/>
            <person name="Ivanova N."/>
            <person name="Kyrpides N."/>
            <person name="Woyke T."/>
        </authorList>
    </citation>
    <scope>NUCLEOTIDE SEQUENCE [LARGE SCALE GENOMIC DNA]</scope>
    <source>
        <strain evidence="2 3">AS2.3</strain>
    </source>
</reference>
<name>A0A7Y9FLS0_9SPHN</name>
<evidence type="ECO:0000313" key="2">
    <source>
        <dbReference type="EMBL" id="NYD89212.1"/>
    </source>
</evidence>
<gene>
    <name evidence="2" type="ORF">HD841_000981</name>
</gene>
<keyword evidence="3" id="KW-1185">Reference proteome</keyword>
<reference evidence="2 3" key="2">
    <citation type="submission" date="2020-08" db="EMBL/GenBank/DDBJ databases">
        <title>The Agave Microbiome: Exploring the role of microbial communities in plant adaptations to desert environments.</title>
        <authorList>
            <person name="Partida-Martinez L.P."/>
        </authorList>
    </citation>
    <scope>NUCLEOTIDE SEQUENCE [LARGE SCALE GENOMIC DNA]</scope>
    <source>
        <strain evidence="2 3">AS2.3</strain>
    </source>
</reference>
<organism evidence="2 3">
    <name type="scientific">Sphingomonas melonis</name>
    <dbReference type="NCBI Taxonomy" id="152682"/>
    <lineage>
        <taxon>Bacteria</taxon>
        <taxon>Pseudomonadati</taxon>
        <taxon>Pseudomonadota</taxon>
        <taxon>Alphaproteobacteria</taxon>
        <taxon>Sphingomonadales</taxon>
        <taxon>Sphingomonadaceae</taxon>
        <taxon>Sphingomonas</taxon>
    </lineage>
</organism>
<dbReference type="Proteomes" id="UP000517753">
    <property type="component" value="Unassembled WGS sequence"/>
</dbReference>
<evidence type="ECO:0000256" key="1">
    <source>
        <dbReference type="SAM" id="MobiDB-lite"/>
    </source>
</evidence>
<feature type="region of interest" description="Disordered" evidence="1">
    <location>
        <begin position="248"/>
        <end position="269"/>
    </location>
</feature>
<evidence type="ECO:0000313" key="3">
    <source>
        <dbReference type="Proteomes" id="UP000517753"/>
    </source>
</evidence>
<dbReference type="AlphaFoldDB" id="A0A7Y9FLS0"/>
<sequence length="269" mass="29030">MPASPKANKSTALVPVATATDERIVAALLSTAAAARLGGTGGTIEQDEATVLVSNRPYVTAGGLTINAEEIYYRRDDEASVARRLGEADKVAWLDPETQLECIMMRARNGGFLGGYVGIPPTHPLYGFDEGAIPPDLDVHGGISHAKACQHGPSVGRRLGAEAQRICHPPERSARSEAPVYATDYRVHHDAWWLGFTCDKVYDVVPRDINDPKRFLGAEIGATYRDDDYVCREVEHLARQLKAIADGAPMPARRGTPVPPLGLDPRRGA</sequence>
<comment type="caution">
    <text evidence="2">The sequence shown here is derived from an EMBL/GenBank/DDBJ whole genome shotgun (WGS) entry which is preliminary data.</text>
</comment>
<proteinExistence type="predicted"/>
<protein>
    <submittedName>
        <fullName evidence="2">Uncharacterized protein</fullName>
    </submittedName>
</protein>
<dbReference type="RefSeq" id="WP_257015233.1">
    <property type="nucleotide sequence ID" value="NZ_JACCBY010000001.1"/>
</dbReference>